<dbReference type="InterPro" id="IPR018728">
    <property type="entry name" value="DUF2268"/>
</dbReference>
<dbReference type="RefSeq" id="WP_368654618.1">
    <property type="nucleotide sequence ID" value="NZ_CP162599.1"/>
</dbReference>
<name>A0AB39HU17_9BACI</name>
<accession>A0AB39HU17</accession>
<dbReference type="Pfam" id="PF10026">
    <property type="entry name" value="DUF2268"/>
    <property type="match status" value="1"/>
</dbReference>
<dbReference type="EMBL" id="CP162599">
    <property type="protein sequence ID" value="XDK33940.1"/>
    <property type="molecule type" value="Genomic_DNA"/>
</dbReference>
<reference evidence="2" key="1">
    <citation type="submission" date="2024-07" db="EMBL/GenBank/DDBJ databases">
        <title>Halotolerant mesophilic bacterium Ornithinibacillus sp. 4-3, sp. nov., isolated from soil.</title>
        <authorList>
            <person name="Sidarenka A.V."/>
            <person name="Guliayeva D.E."/>
            <person name="Leanovich S.I."/>
            <person name="Hileuskaya K.S."/>
            <person name="Akhremchuk A.E."/>
            <person name="Sikolenko M.A."/>
            <person name="Valentovich L.N."/>
        </authorList>
    </citation>
    <scope>NUCLEOTIDE SEQUENCE</scope>
    <source>
        <strain evidence="2">4-3</strain>
    </source>
</reference>
<proteinExistence type="predicted"/>
<evidence type="ECO:0000313" key="2">
    <source>
        <dbReference type="EMBL" id="XDK33940.1"/>
    </source>
</evidence>
<gene>
    <name evidence="2" type="ORF">AB4Y30_06200</name>
</gene>
<evidence type="ECO:0000259" key="1">
    <source>
        <dbReference type="Pfam" id="PF10026"/>
    </source>
</evidence>
<sequence>MTIIATDNWLRDDKVSPSTILKQIITSFPNIDINEVYHYLVLHGMHPFNNIEEIRDITNHLLEENIWETLKAEFHDLVNDWNGPSHPIYILPADTNALSLQENFQGKSGIAFSDKLFLFLSDRSTILDARIILTHEYNHVCRMQYQSKPHDDYTLLDSIIMEGIAEYAVMERFGKSHTAFWTKAYTIEQLKDYYKRWILPNFTLRRSDEKHLQILYGHSPLPRMVGYAVGYYLVEKYCHDKNYNSQQLLMKASQAFLPDKEDLVPFTTEP</sequence>
<protein>
    <submittedName>
        <fullName evidence="2">DUF2268 domain-containing protein</fullName>
    </submittedName>
</protein>
<organism evidence="2">
    <name type="scientific">Ornithinibacillus sp. 4-3</name>
    <dbReference type="NCBI Taxonomy" id="3231488"/>
    <lineage>
        <taxon>Bacteria</taxon>
        <taxon>Bacillati</taxon>
        <taxon>Bacillota</taxon>
        <taxon>Bacilli</taxon>
        <taxon>Bacillales</taxon>
        <taxon>Bacillaceae</taxon>
        <taxon>Ornithinibacillus</taxon>
    </lineage>
</organism>
<dbReference type="AlphaFoldDB" id="A0AB39HU17"/>
<feature type="domain" description="DUF2268" evidence="1">
    <location>
        <begin position="66"/>
        <end position="252"/>
    </location>
</feature>